<protein>
    <recommendedName>
        <fullName evidence="4">DUF2961 domain-containing protein</fullName>
    </recommendedName>
</protein>
<dbReference type="Proteomes" id="UP000078397">
    <property type="component" value="Unassembled WGS sequence"/>
</dbReference>
<proteinExistence type="predicted"/>
<dbReference type="AlphaFoldDB" id="A0A179FIJ4"/>
<evidence type="ECO:0000256" key="1">
    <source>
        <dbReference type="SAM" id="SignalP"/>
    </source>
</evidence>
<dbReference type="RefSeq" id="XP_018142666.1">
    <property type="nucleotide sequence ID" value="XM_018291818.1"/>
</dbReference>
<dbReference type="Gene3D" id="2.60.120.1390">
    <property type="match status" value="3"/>
</dbReference>
<dbReference type="GeneID" id="28855812"/>
<feature type="signal peptide" evidence="1">
    <location>
        <begin position="1"/>
        <end position="16"/>
    </location>
</feature>
<feature type="chain" id="PRO_5008101768" description="DUF2961 domain-containing protein" evidence="1">
    <location>
        <begin position="17"/>
        <end position="681"/>
    </location>
</feature>
<reference evidence="2 3" key="1">
    <citation type="journal article" date="2016" name="PLoS Pathog.">
        <title>Biosynthesis of antibiotic leucinostatins in bio-control fungus Purpureocillium lilacinum and their inhibition on phytophthora revealed by genome mining.</title>
        <authorList>
            <person name="Wang G."/>
            <person name="Liu Z."/>
            <person name="Lin R."/>
            <person name="Li E."/>
            <person name="Mao Z."/>
            <person name="Ling J."/>
            <person name="Yang Y."/>
            <person name="Yin W.B."/>
            <person name="Xie B."/>
        </authorList>
    </citation>
    <scope>NUCLEOTIDE SEQUENCE [LARGE SCALE GENOMIC DNA]</scope>
    <source>
        <strain evidence="2">170</strain>
    </source>
</reference>
<accession>A0A179FIJ4</accession>
<keyword evidence="1" id="KW-0732">Signal</keyword>
<comment type="caution">
    <text evidence="2">The sequence shown here is derived from an EMBL/GenBank/DDBJ whole genome shotgun (WGS) entry which is preliminary data.</text>
</comment>
<sequence>MKLELLLGLGASIARATSWPMVGLDAYRNYDLYNLRPGEETHQFSSYDRQDHNDDGFNGTYSCLRMQGTRCVIAEYNGPGEVASIWFTYEPDSVAKIGDIIINLDGKDVLTGSLQDIVNSLHAEPFVWPFVGNTNDTMGGNVIKVPMPFSKRMLITTQNNPHFYHVTYRRFPHNVKPATFDPKAFVHDVVVAHTNFGVQDPKAIGGKGGALNGKHVSGSLNTATGATISDKCGIMSALSLRIPSIQGTSFVEDDGRAFGKGGSSSFTMQLDPSNNQCRLTRRVDRTIGHQKVSVKINGHDSGTLDSGDAADGVWDDQVVSIPSEVTRGGGSMNVTVTCQSSDLDCNEFFYAVHCKSESGYWKAPGYMPSKDWVLMDLLNVGWNNQHDEKAHNYKISGQTWQGLRQFTYQDSNHSEDALPDIRISLSFDGKDSVSAVPIGPFFGAGIAKGLTRSLMLSVDSLIPNGMWTTYFPMPFQKSARIKLTTGDGKPVEATFDAIVQPCKGDRPSTQSWGHFSTQYRRGPTTKGKLWPFLSTKGPGVAYGVTHTFRGSILVPANTLEFLEGDEQVWLNRTTPGGINDTTATMMGTGTEDFYESGWYFQDANSPGAPVTVPYAMPFTGLTNTAYGVSSLGCKGSCLSVYRQMIADSQAFPKDGISFNIEHGPDGNNIDAEYETCAFYYA</sequence>
<evidence type="ECO:0008006" key="4">
    <source>
        <dbReference type="Google" id="ProtNLM"/>
    </source>
</evidence>
<dbReference type="EMBL" id="LSBJ02000005">
    <property type="protein sequence ID" value="OAQ65352.1"/>
    <property type="molecule type" value="Genomic_DNA"/>
</dbReference>
<dbReference type="OrthoDB" id="9970989at2759"/>
<dbReference type="Pfam" id="PF11175">
    <property type="entry name" value="DUF2961"/>
    <property type="match status" value="1"/>
</dbReference>
<name>A0A179FIJ4_METCM</name>
<dbReference type="InterPro" id="IPR021345">
    <property type="entry name" value="DUF2961"/>
</dbReference>
<evidence type="ECO:0000313" key="3">
    <source>
        <dbReference type="Proteomes" id="UP000078397"/>
    </source>
</evidence>
<keyword evidence="3" id="KW-1185">Reference proteome</keyword>
<evidence type="ECO:0000313" key="2">
    <source>
        <dbReference type="EMBL" id="OAQ65352.1"/>
    </source>
</evidence>
<gene>
    <name evidence="2" type="ORF">VFPPC_14047</name>
</gene>
<dbReference type="KEGG" id="pchm:VFPPC_14047"/>
<organism evidence="2 3">
    <name type="scientific">Pochonia chlamydosporia 170</name>
    <dbReference type="NCBI Taxonomy" id="1380566"/>
    <lineage>
        <taxon>Eukaryota</taxon>
        <taxon>Fungi</taxon>
        <taxon>Dikarya</taxon>
        <taxon>Ascomycota</taxon>
        <taxon>Pezizomycotina</taxon>
        <taxon>Sordariomycetes</taxon>
        <taxon>Hypocreomycetidae</taxon>
        <taxon>Hypocreales</taxon>
        <taxon>Clavicipitaceae</taxon>
        <taxon>Pochonia</taxon>
    </lineage>
</organism>